<dbReference type="EMBL" id="JACIEM010000001">
    <property type="protein sequence ID" value="MBB4001312.1"/>
    <property type="molecule type" value="Genomic_DNA"/>
</dbReference>
<evidence type="ECO:0000313" key="3">
    <source>
        <dbReference type="Proteomes" id="UP000588647"/>
    </source>
</evidence>
<feature type="region of interest" description="Disordered" evidence="1">
    <location>
        <begin position="43"/>
        <end position="70"/>
    </location>
</feature>
<feature type="compositionally biased region" description="Polar residues" evidence="1">
    <location>
        <begin position="56"/>
        <end position="70"/>
    </location>
</feature>
<dbReference type="Gene3D" id="3.40.50.970">
    <property type="match status" value="1"/>
</dbReference>
<dbReference type="AlphaFoldDB" id="A0A7W6HA54"/>
<reference evidence="2 3" key="1">
    <citation type="submission" date="2020-08" db="EMBL/GenBank/DDBJ databases">
        <title>Genomic Encyclopedia of Type Strains, Phase IV (KMG-IV): sequencing the most valuable type-strain genomes for metagenomic binning, comparative biology and taxonomic classification.</title>
        <authorList>
            <person name="Goeker M."/>
        </authorList>
    </citation>
    <scope>NUCLEOTIDE SEQUENCE [LARGE SCALE GENOMIC DNA]</scope>
    <source>
        <strain evidence="2 3">DSM 103570</strain>
    </source>
</reference>
<gene>
    <name evidence="2" type="ORF">GGR03_000359</name>
</gene>
<dbReference type="Proteomes" id="UP000588647">
    <property type="component" value="Unassembled WGS sequence"/>
</dbReference>
<keyword evidence="3" id="KW-1185">Reference proteome</keyword>
<sequence length="70" mass="6901">MLTRHEQAAFMAASHGRLVGEPGGCLSSLGPAAINLSLGAMRTGARTGGDAGRDQNCGSTASSGAQTPKS</sequence>
<proteinExistence type="predicted"/>
<evidence type="ECO:0000313" key="2">
    <source>
        <dbReference type="EMBL" id="MBB4001312.1"/>
    </source>
</evidence>
<organism evidence="2 3">
    <name type="scientific">Aurantimonas endophytica</name>
    <dbReference type="NCBI Taxonomy" id="1522175"/>
    <lineage>
        <taxon>Bacteria</taxon>
        <taxon>Pseudomonadati</taxon>
        <taxon>Pseudomonadota</taxon>
        <taxon>Alphaproteobacteria</taxon>
        <taxon>Hyphomicrobiales</taxon>
        <taxon>Aurantimonadaceae</taxon>
        <taxon>Aurantimonas</taxon>
    </lineage>
</organism>
<comment type="caution">
    <text evidence="2">The sequence shown here is derived from an EMBL/GenBank/DDBJ whole genome shotgun (WGS) entry which is preliminary data.</text>
</comment>
<evidence type="ECO:0000256" key="1">
    <source>
        <dbReference type="SAM" id="MobiDB-lite"/>
    </source>
</evidence>
<protein>
    <submittedName>
        <fullName evidence="2">Uncharacterized protein</fullName>
    </submittedName>
</protein>
<accession>A0A7W6HA54</accession>
<name>A0A7W6HA54_9HYPH</name>